<accession>A0A220MBJ2</accession>
<dbReference type="Proteomes" id="UP000197781">
    <property type="component" value="Chromosome"/>
</dbReference>
<dbReference type="KEGG" id="bfm:BP422_01660"/>
<protein>
    <submittedName>
        <fullName evidence="1">Uncharacterized protein</fullName>
    </submittedName>
</protein>
<evidence type="ECO:0000313" key="2">
    <source>
        <dbReference type="Proteomes" id="UP000197781"/>
    </source>
</evidence>
<proteinExistence type="predicted"/>
<name>A0A220MBJ2_9BACL</name>
<reference evidence="1 2" key="1">
    <citation type="submission" date="2016-11" db="EMBL/GenBank/DDBJ databases">
        <authorList>
            <person name="Jaros S."/>
            <person name="Januszkiewicz K."/>
            <person name="Wedrychowicz H."/>
        </authorList>
    </citation>
    <scope>NUCLEOTIDE SEQUENCE [LARGE SCALE GENOMIC DNA]</scope>
    <source>
        <strain evidence="1 2">NF2</strain>
    </source>
</reference>
<gene>
    <name evidence="1" type="ORF">BP422_01660</name>
</gene>
<evidence type="ECO:0000313" key="1">
    <source>
        <dbReference type="EMBL" id="ASJ52357.1"/>
    </source>
</evidence>
<dbReference type="AlphaFoldDB" id="A0A220MBJ2"/>
<sequence>MEFEFHITLNDLSLDEKDTFIDICKAEQVKPVMIVLDQGNYINQPMITGVIKRADFQEANIEMEKIAATFQNNGFTIVRKKVEISPKEETYFHQPILKNSKPYFEWHGKVQVDDVAALRNLCEGHGGHISRNSLNANGKVRFITVREYESPKQFYDRVEMIHTILQANQIELIKEQYELCIYDSREELDSGWIS</sequence>
<dbReference type="RefSeq" id="WP_088906274.1">
    <property type="nucleotide sequence ID" value="NZ_CP018145.1"/>
</dbReference>
<organism evidence="1 2">
    <name type="scientific">Brevibacillus formosus</name>
    <dbReference type="NCBI Taxonomy" id="54913"/>
    <lineage>
        <taxon>Bacteria</taxon>
        <taxon>Bacillati</taxon>
        <taxon>Bacillota</taxon>
        <taxon>Bacilli</taxon>
        <taxon>Bacillales</taxon>
        <taxon>Paenibacillaceae</taxon>
        <taxon>Brevibacillus</taxon>
    </lineage>
</organism>
<dbReference type="EMBL" id="CP018145">
    <property type="protein sequence ID" value="ASJ52357.1"/>
    <property type="molecule type" value="Genomic_DNA"/>
</dbReference>